<sequence>MTEGITSMENYSLADIGALMGSRDGGFGGMGAWGLIILVVLILFGGGGLFGRSGERNATVGDIQRSQDFSALERQNNETVAAVRQSAYDVTGAIKDNAYGILGELRDVQTATASGFARQQEGICETLRAIDGVNYNGALNTASINANTTAQVQRILDKLSADREAAQAQRINQLEMQQMFCGIPRVSPYGYGVVPQFAPFGCGCNNNI</sequence>
<evidence type="ECO:0000256" key="1">
    <source>
        <dbReference type="SAM" id="Phobius"/>
    </source>
</evidence>
<keyword evidence="1" id="KW-0472">Membrane</keyword>
<dbReference type="EMBL" id="BK016263">
    <property type="protein sequence ID" value="DAG05711.1"/>
    <property type="molecule type" value="Genomic_DNA"/>
</dbReference>
<name>A0A8S5VGJ8_9CAUD</name>
<reference evidence="2" key="1">
    <citation type="journal article" date="2021" name="Proc. Natl. Acad. Sci. U.S.A.">
        <title>A Catalog of Tens of Thousands of Viruses from Human Metagenomes Reveals Hidden Associations with Chronic Diseases.</title>
        <authorList>
            <person name="Tisza M.J."/>
            <person name="Buck C.B."/>
        </authorList>
    </citation>
    <scope>NUCLEOTIDE SEQUENCE</scope>
    <source>
        <strain evidence="2">Ct6BA50</strain>
    </source>
</reference>
<protein>
    <submittedName>
        <fullName evidence="2">Uncharacterized protein</fullName>
    </submittedName>
</protein>
<accession>A0A8S5VGJ8</accession>
<evidence type="ECO:0000313" key="2">
    <source>
        <dbReference type="EMBL" id="DAG05711.1"/>
    </source>
</evidence>
<proteinExistence type="predicted"/>
<feature type="transmembrane region" description="Helical" evidence="1">
    <location>
        <begin position="30"/>
        <end position="50"/>
    </location>
</feature>
<keyword evidence="1" id="KW-0812">Transmembrane</keyword>
<keyword evidence="1" id="KW-1133">Transmembrane helix</keyword>
<organism evidence="2">
    <name type="scientific">Podoviridae sp. ct6BA50</name>
    <dbReference type="NCBI Taxonomy" id="2825221"/>
    <lineage>
        <taxon>Viruses</taxon>
        <taxon>Duplodnaviria</taxon>
        <taxon>Heunggongvirae</taxon>
        <taxon>Uroviricota</taxon>
        <taxon>Caudoviricetes</taxon>
    </lineage>
</organism>